<dbReference type="Pfam" id="PF04304">
    <property type="entry name" value="DUF454"/>
    <property type="match status" value="1"/>
</dbReference>
<feature type="transmembrane region" description="Helical" evidence="1">
    <location>
        <begin position="72"/>
        <end position="90"/>
    </location>
</feature>
<keyword evidence="1" id="KW-1133">Transmembrane helix</keyword>
<dbReference type="Proteomes" id="UP001500975">
    <property type="component" value="Unassembled WGS sequence"/>
</dbReference>
<protein>
    <submittedName>
        <fullName evidence="2">YbaN family protein</fullName>
    </submittedName>
</protein>
<evidence type="ECO:0000313" key="2">
    <source>
        <dbReference type="EMBL" id="GAA4338193.1"/>
    </source>
</evidence>
<sequence>MQLLWRLLAIVFLALALLGVVLPLLPTVPFVLLAAWCASRGWPALDAWLLGHPVYGPSIRDWRRGGVVSRRAKWMASFSMAIGAVVMQFASLPPAARIAGPLVMLATAIWLWCRPEQ</sequence>
<keyword evidence="3" id="KW-1185">Reference proteome</keyword>
<evidence type="ECO:0000313" key="3">
    <source>
        <dbReference type="Proteomes" id="UP001500975"/>
    </source>
</evidence>
<organism evidence="2 3">
    <name type="scientific">Variovorax defluvii</name>
    <dbReference type="NCBI Taxonomy" id="913761"/>
    <lineage>
        <taxon>Bacteria</taxon>
        <taxon>Pseudomonadati</taxon>
        <taxon>Pseudomonadota</taxon>
        <taxon>Betaproteobacteria</taxon>
        <taxon>Burkholderiales</taxon>
        <taxon>Comamonadaceae</taxon>
        <taxon>Variovorax</taxon>
    </lineage>
</organism>
<dbReference type="PANTHER" id="PTHR35813">
    <property type="entry name" value="INNER MEMBRANE PROTEIN YBAN"/>
    <property type="match status" value="1"/>
</dbReference>
<dbReference type="InterPro" id="IPR007401">
    <property type="entry name" value="DUF454"/>
</dbReference>
<dbReference type="RefSeq" id="WP_345537159.1">
    <property type="nucleotide sequence ID" value="NZ_BAABGJ010000013.1"/>
</dbReference>
<proteinExistence type="predicted"/>
<keyword evidence="1" id="KW-0812">Transmembrane</keyword>
<dbReference type="PANTHER" id="PTHR35813:SF1">
    <property type="entry name" value="INNER MEMBRANE PROTEIN YBAN"/>
    <property type="match status" value="1"/>
</dbReference>
<keyword evidence="1" id="KW-0472">Membrane</keyword>
<feature type="transmembrane region" description="Helical" evidence="1">
    <location>
        <begin position="96"/>
        <end position="113"/>
    </location>
</feature>
<dbReference type="PIRSF" id="PIRSF016789">
    <property type="entry name" value="DUF454"/>
    <property type="match status" value="1"/>
</dbReference>
<evidence type="ECO:0000256" key="1">
    <source>
        <dbReference type="SAM" id="Phobius"/>
    </source>
</evidence>
<accession>A0ABP8HEE2</accession>
<dbReference type="EMBL" id="BAABGJ010000013">
    <property type="protein sequence ID" value="GAA4338193.1"/>
    <property type="molecule type" value="Genomic_DNA"/>
</dbReference>
<gene>
    <name evidence="2" type="ORF">GCM10023165_16710</name>
</gene>
<comment type="caution">
    <text evidence="2">The sequence shown here is derived from an EMBL/GenBank/DDBJ whole genome shotgun (WGS) entry which is preliminary data.</text>
</comment>
<name>A0ABP8HEE2_9BURK</name>
<reference evidence="3" key="1">
    <citation type="journal article" date="2019" name="Int. J. Syst. Evol. Microbiol.">
        <title>The Global Catalogue of Microorganisms (GCM) 10K type strain sequencing project: providing services to taxonomists for standard genome sequencing and annotation.</title>
        <authorList>
            <consortium name="The Broad Institute Genomics Platform"/>
            <consortium name="The Broad Institute Genome Sequencing Center for Infectious Disease"/>
            <person name="Wu L."/>
            <person name="Ma J."/>
        </authorList>
    </citation>
    <scope>NUCLEOTIDE SEQUENCE [LARGE SCALE GENOMIC DNA]</scope>
    <source>
        <strain evidence="3">JCM 17804</strain>
    </source>
</reference>